<keyword evidence="2" id="KW-1185">Reference proteome</keyword>
<dbReference type="Proteomes" id="UP001234297">
    <property type="component" value="Chromosome 5"/>
</dbReference>
<reference evidence="1 2" key="1">
    <citation type="journal article" date="2022" name="Hortic Res">
        <title>A haplotype resolved chromosomal level avocado genome allows analysis of novel avocado genes.</title>
        <authorList>
            <person name="Nath O."/>
            <person name="Fletcher S.J."/>
            <person name="Hayward A."/>
            <person name="Shaw L.M."/>
            <person name="Masouleh A.K."/>
            <person name="Furtado A."/>
            <person name="Henry R.J."/>
            <person name="Mitter N."/>
        </authorList>
    </citation>
    <scope>NUCLEOTIDE SEQUENCE [LARGE SCALE GENOMIC DNA]</scope>
    <source>
        <strain evidence="2">cv. Hass</strain>
    </source>
</reference>
<proteinExistence type="predicted"/>
<comment type="caution">
    <text evidence="1">The sequence shown here is derived from an EMBL/GenBank/DDBJ whole genome shotgun (WGS) entry which is preliminary data.</text>
</comment>
<evidence type="ECO:0000313" key="1">
    <source>
        <dbReference type="EMBL" id="KAJ8639081.1"/>
    </source>
</evidence>
<dbReference type="EMBL" id="CM056813">
    <property type="protein sequence ID" value="KAJ8639081.1"/>
    <property type="molecule type" value="Genomic_DNA"/>
</dbReference>
<sequence length="80" mass="8600">MGSAVLAPFRASENSHRHLKLMGDLGQVWHGGYPQMSPTNTECLQSTLSVEDNLGLTSMEGLIQNSALAILITFSALLEV</sequence>
<name>A0ACC2M183_PERAE</name>
<protein>
    <submittedName>
        <fullName evidence="1">Uncharacterized protein</fullName>
    </submittedName>
</protein>
<evidence type="ECO:0000313" key="2">
    <source>
        <dbReference type="Proteomes" id="UP001234297"/>
    </source>
</evidence>
<organism evidence="1 2">
    <name type="scientific">Persea americana</name>
    <name type="common">Avocado</name>
    <dbReference type="NCBI Taxonomy" id="3435"/>
    <lineage>
        <taxon>Eukaryota</taxon>
        <taxon>Viridiplantae</taxon>
        <taxon>Streptophyta</taxon>
        <taxon>Embryophyta</taxon>
        <taxon>Tracheophyta</taxon>
        <taxon>Spermatophyta</taxon>
        <taxon>Magnoliopsida</taxon>
        <taxon>Magnoliidae</taxon>
        <taxon>Laurales</taxon>
        <taxon>Lauraceae</taxon>
        <taxon>Persea</taxon>
    </lineage>
</organism>
<gene>
    <name evidence="1" type="ORF">MRB53_015775</name>
</gene>
<accession>A0ACC2M183</accession>